<sequence>MKAIRSGTRSTRSKPSTPPPVVETVIDGDDNNPVLEPPRPHLETAQNHQVACGVVEVHQSEVKGLVSSDLPGRFPFTSNKGNNYIFVMYDFDTNSIIGKPIKSREAEQLVIGYQQCFDELREGNITPIFHRLDNEVNTLLFAAITANKCKYQIATAHDHRQLLAERAIQTYKYHLISVLNGTDKDFPAYLWCSLLEQVNIQINLLRKSRIHPKRSAYAELHGHFDFNTTPLGILGTQAVIFEAVSQRPSSFADHGKEGWYIGPCMHKYRNYKVYVNATRAERESNRVDFFPTKCRIPLSTDATRLTAALTNLNLELTPQPATP</sequence>
<dbReference type="InParanoid" id="A0A1E7EYN7"/>
<proteinExistence type="predicted"/>
<dbReference type="Gene3D" id="3.30.420.10">
    <property type="entry name" value="Ribonuclease H-like superfamily/Ribonuclease H"/>
    <property type="match status" value="1"/>
</dbReference>
<protein>
    <recommendedName>
        <fullName evidence="4">Integrase catalytic domain-containing protein</fullName>
    </recommendedName>
</protein>
<dbReference type="KEGG" id="fcy:FRACYDRAFT_193184"/>
<dbReference type="EMBL" id="KV784369">
    <property type="protein sequence ID" value="OEU11081.1"/>
    <property type="molecule type" value="Genomic_DNA"/>
</dbReference>
<evidence type="ECO:0008006" key="4">
    <source>
        <dbReference type="Google" id="ProtNLM"/>
    </source>
</evidence>
<dbReference type="InterPro" id="IPR012337">
    <property type="entry name" value="RNaseH-like_sf"/>
</dbReference>
<evidence type="ECO:0000256" key="1">
    <source>
        <dbReference type="SAM" id="MobiDB-lite"/>
    </source>
</evidence>
<accession>A0A1E7EYN7</accession>
<feature type="compositionally biased region" description="Low complexity" evidence="1">
    <location>
        <begin position="1"/>
        <end position="15"/>
    </location>
</feature>
<dbReference type="AlphaFoldDB" id="A0A1E7EYN7"/>
<name>A0A1E7EYN7_9STRA</name>
<dbReference type="SUPFAM" id="SSF53098">
    <property type="entry name" value="Ribonuclease H-like"/>
    <property type="match status" value="1"/>
</dbReference>
<dbReference type="GO" id="GO:0003676">
    <property type="term" value="F:nucleic acid binding"/>
    <property type="evidence" value="ECO:0007669"/>
    <property type="project" value="InterPro"/>
</dbReference>
<feature type="non-terminal residue" evidence="2">
    <location>
        <position position="323"/>
    </location>
</feature>
<dbReference type="Proteomes" id="UP000095751">
    <property type="component" value="Unassembled WGS sequence"/>
</dbReference>
<feature type="region of interest" description="Disordered" evidence="1">
    <location>
        <begin position="1"/>
        <end position="32"/>
    </location>
</feature>
<evidence type="ECO:0000313" key="3">
    <source>
        <dbReference type="Proteomes" id="UP000095751"/>
    </source>
</evidence>
<dbReference type="OrthoDB" id="46155at2759"/>
<gene>
    <name evidence="2" type="ORF">FRACYDRAFT_193184</name>
</gene>
<keyword evidence="3" id="KW-1185">Reference proteome</keyword>
<reference evidence="2 3" key="1">
    <citation type="submission" date="2016-09" db="EMBL/GenBank/DDBJ databases">
        <title>Extensive genetic diversity and differential bi-allelic expression allows diatom success in the polar Southern Ocean.</title>
        <authorList>
            <consortium name="DOE Joint Genome Institute"/>
            <person name="Mock T."/>
            <person name="Otillar R.P."/>
            <person name="Strauss J."/>
            <person name="Dupont C."/>
            <person name="Frickenhaus S."/>
            <person name="Maumus F."/>
            <person name="Mcmullan M."/>
            <person name="Sanges R."/>
            <person name="Schmutz J."/>
            <person name="Toseland A."/>
            <person name="Valas R."/>
            <person name="Veluchamy A."/>
            <person name="Ward B.J."/>
            <person name="Allen A."/>
            <person name="Barry K."/>
            <person name="Falciatore A."/>
            <person name="Ferrante M."/>
            <person name="Fortunato A.E."/>
            <person name="Gloeckner G."/>
            <person name="Gruber A."/>
            <person name="Hipkin R."/>
            <person name="Janech M."/>
            <person name="Kroth P."/>
            <person name="Leese F."/>
            <person name="Lindquist E."/>
            <person name="Lyon B.R."/>
            <person name="Martin J."/>
            <person name="Mayer C."/>
            <person name="Parker M."/>
            <person name="Quesneville H."/>
            <person name="Raymond J."/>
            <person name="Uhlig C."/>
            <person name="Valentin K.U."/>
            <person name="Worden A.Z."/>
            <person name="Armbrust E.V."/>
            <person name="Bowler C."/>
            <person name="Green B."/>
            <person name="Moulton V."/>
            <person name="Van Oosterhout C."/>
            <person name="Grigoriev I."/>
        </authorList>
    </citation>
    <scope>NUCLEOTIDE SEQUENCE [LARGE SCALE GENOMIC DNA]</scope>
    <source>
        <strain evidence="2 3">CCMP1102</strain>
    </source>
</reference>
<evidence type="ECO:0000313" key="2">
    <source>
        <dbReference type="EMBL" id="OEU11081.1"/>
    </source>
</evidence>
<dbReference type="InterPro" id="IPR036397">
    <property type="entry name" value="RNaseH_sf"/>
</dbReference>
<organism evidence="2 3">
    <name type="scientific">Fragilariopsis cylindrus CCMP1102</name>
    <dbReference type="NCBI Taxonomy" id="635003"/>
    <lineage>
        <taxon>Eukaryota</taxon>
        <taxon>Sar</taxon>
        <taxon>Stramenopiles</taxon>
        <taxon>Ochrophyta</taxon>
        <taxon>Bacillariophyta</taxon>
        <taxon>Bacillariophyceae</taxon>
        <taxon>Bacillariophycidae</taxon>
        <taxon>Bacillariales</taxon>
        <taxon>Bacillariaceae</taxon>
        <taxon>Fragilariopsis</taxon>
    </lineage>
</organism>